<evidence type="ECO:0000313" key="4">
    <source>
        <dbReference type="EMBL" id="SUZ72838.1"/>
    </source>
</evidence>
<dbReference type="Pfam" id="PF00135">
    <property type="entry name" value="COesterase"/>
    <property type="match status" value="1"/>
</dbReference>
<evidence type="ECO:0000256" key="1">
    <source>
        <dbReference type="ARBA" id="ARBA00005964"/>
    </source>
</evidence>
<evidence type="ECO:0000256" key="2">
    <source>
        <dbReference type="ARBA" id="ARBA00022801"/>
    </source>
</evidence>
<feature type="domain" description="Carboxylesterase type B" evidence="3">
    <location>
        <begin position="33"/>
        <end position="505"/>
    </location>
</feature>
<dbReference type="Gene3D" id="3.40.50.1820">
    <property type="entry name" value="alpha/beta hydrolase"/>
    <property type="match status" value="1"/>
</dbReference>
<dbReference type="PANTHER" id="PTHR11559">
    <property type="entry name" value="CARBOXYLESTERASE"/>
    <property type="match status" value="1"/>
</dbReference>
<evidence type="ECO:0000259" key="3">
    <source>
        <dbReference type="Pfam" id="PF00135"/>
    </source>
</evidence>
<organism evidence="4">
    <name type="scientific">marine metagenome</name>
    <dbReference type="NCBI Taxonomy" id="408172"/>
    <lineage>
        <taxon>unclassified sequences</taxon>
        <taxon>metagenomes</taxon>
        <taxon>ecological metagenomes</taxon>
    </lineage>
</organism>
<dbReference type="PROSITE" id="PS51318">
    <property type="entry name" value="TAT"/>
    <property type="match status" value="1"/>
</dbReference>
<dbReference type="EMBL" id="UINC01001160">
    <property type="protein sequence ID" value="SUZ72838.1"/>
    <property type="molecule type" value="Genomic_DNA"/>
</dbReference>
<proteinExistence type="inferred from homology"/>
<sequence length="526" mass="57869">MNMNRRDFLRLTSVSSVLLPNAVALAQQSTVDANTQFGQIRGIKAGEVNIFKGIPYGASTAGENRFMPPKDPIPWREYREAFEYGPAAPQSNPATGSQQDGFESEDCLVLNIWTRGINDGGKRPVMFWCHGGGFRTLSGSSPRYDGTNLTMRGDVVVVTINHRLNMMGFTHFGDMGHDQFESSGTVGMQDIVHALKWVQNNIEQFGGDPNRVMIFGESGGGRKVATLLGMPSGKGLFHSAVIESGATLRLPDREHANYLAKQVLEELDISEANLPGIQQIPLNQVMTAYHAVVARNQSTDAGGTFAPTMDGAVLPYHPFWPLASPVNPDVPVIVGANRTEMTYFADEAAFSLDEAGMRQRVAEIVGPDNLEKVVNVYRRQNPEVSPSEIFFLVYSDSRYVMQSISIAERRAALNAGPTYLYYLTWETAETGRGAMSPHTLDIPFIFDNVQDHPLTTGSDAAIALADKISDTIIEFARSGNPNVGKLPQWLPYNAETRATMVWNDVNQLLNDPISQQRQVMQPILNL</sequence>
<gene>
    <name evidence="4" type="ORF">METZ01_LOCUS25692</name>
</gene>
<keyword evidence="2" id="KW-0378">Hydrolase</keyword>
<dbReference type="AlphaFoldDB" id="A0A381Q1Q6"/>
<reference evidence="4" key="1">
    <citation type="submission" date="2018-05" db="EMBL/GenBank/DDBJ databases">
        <authorList>
            <person name="Lanie J.A."/>
            <person name="Ng W.-L."/>
            <person name="Kazmierczak K.M."/>
            <person name="Andrzejewski T.M."/>
            <person name="Davidsen T.M."/>
            <person name="Wayne K.J."/>
            <person name="Tettelin H."/>
            <person name="Glass J.I."/>
            <person name="Rusch D."/>
            <person name="Podicherti R."/>
            <person name="Tsui H.-C.T."/>
            <person name="Winkler M.E."/>
        </authorList>
    </citation>
    <scope>NUCLEOTIDE SEQUENCE</scope>
</reference>
<dbReference type="InterPro" id="IPR019826">
    <property type="entry name" value="Carboxylesterase_B_AS"/>
</dbReference>
<dbReference type="InterPro" id="IPR050309">
    <property type="entry name" value="Type-B_Carboxylest/Lipase"/>
</dbReference>
<name>A0A381Q1Q6_9ZZZZ</name>
<comment type="similarity">
    <text evidence="1">Belongs to the type-B carboxylesterase/lipase family.</text>
</comment>
<dbReference type="GO" id="GO:0016787">
    <property type="term" value="F:hydrolase activity"/>
    <property type="evidence" value="ECO:0007669"/>
    <property type="project" value="UniProtKB-KW"/>
</dbReference>
<dbReference type="InterPro" id="IPR002018">
    <property type="entry name" value="CarbesteraseB"/>
</dbReference>
<dbReference type="PROSITE" id="PS00122">
    <property type="entry name" value="CARBOXYLESTERASE_B_1"/>
    <property type="match status" value="1"/>
</dbReference>
<dbReference type="SUPFAM" id="SSF53474">
    <property type="entry name" value="alpha/beta-Hydrolases"/>
    <property type="match status" value="1"/>
</dbReference>
<dbReference type="InterPro" id="IPR006311">
    <property type="entry name" value="TAT_signal"/>
</dbReference>
<protein>
    <recommendedName>
        <fullName evidence="3">Carboxylesterase type B domain-containing protein</fullName>
    </recommendedName>
</protein>
<dbReference type="InterPro" id="IPR029058">
    <property type="entry name" value="AB_hydrolase_fold"/>
</dbReference>
<accession>A0A381Q1Q6</accession>